<keyword evidence="1" id="KW-0472">Membrane</keyword>
<evidence type="ECO:0000313" key="3">
    <source>
        <dbReference type="Proteomes" id="UP000233387"/>
    </source>
</evidence>
<proteinExistence type="predicted"/>
<dbReference type="AlphaFoldDB" id="A0A2N3IF77"/>
<dbReference type="EMBL" id="NKXO01000022">
    <property type="protein sequence ID" value="PKQ68918.1"/>
    <property type="molecule type" value="Genomic_DNA"/>
</dbReference>
<organism evidence="2 3">
    <name type="scientific">Raineya orbicola</name>
    <dbReference type="NCBI Taxonomy" id="2016530"/>
    <lineage>
        <taxon>Bacteria</taxon>
        <taxon>Pseudomonadati</taxon>
        <taxon>Bacteroidota</taxon>
        <taxon>Cytophagia</taxon>
        <taxon>Cytophagales</taxon>
        <taxon>Raineyaceae</taxon>
        <taxon>Raineya</taxon>
    </lineage>
</organism>
<protein>
    <recommendedName>
        <fullName evidence="4">HTTM domain-containing protein</fullName>
    </recommendedName>
</protein>
<accession>A0A2N3IF77</accession>
<feature type="transmembrane region" description="Helical" evidence="1">
    <location>
        <begin position="74"/>
        <end position="92"/>
    </location>
</feature>
<keyword evidence="1" id="KW-1133">Transmembrane helix</keyword>
<reference evidence="2 3" key="1">
    <citation type="submission" date="2017-06" db="EMBL/GenBank/DDBJ databases">
        <title>Raineya orbicola gen. nov., sp. nov. a slightly thermophilic bacterium of the phylum Bacteroidetes and the description of Raineyaceae fam. nov.</title>
        <authorList>
            <person name="Albuquerque L."/>
            <person name="Polonia A.R.M."/>
            <person name="Barroso C."/>
            <person name="Froufe H.J.C."/>
            <person name="Lage O."/>
            <person name="Lobo-Da-Cunha A."/>
            <person name="Egas C."/>
            <person name="Da Costa M.S."/>
        </authorList>
    </citation>
    <scope>NUCLEOTIDE SEQUENCE [LARGE SCALE GENOMIC DNA]</scope>
    <source>
        <strain evidence="2 3">SPSPC-11</strain>
    </source>
</reference>
<evidence type="ECO:0000256" key="1">
    <source>
        <dbReference type="SAM" id="Phobius"/>
    </source>
</evidence>
<feature type="transmembrane region" description="Helical" evidence="1">
    <location>
        <begin position="325"/>
        <end position="351"/>
    </location>
</feature>
<feature type="transmembrane region" description="Helical" evidence="1">
    <location>
        <begin position="208"/>
        <end position="225"/>
    </location>
</feature>
<dbReference type="Proteomes" id="UP000233387">
    <property type="component" value="Unassembled WGS sequence"/>
</dbReference>
<feature type="transmembrane region" description="Helical" evidence="1">
    <location>
        <begin position="12"/>
        <end position="29"/>
    </location>
</feature>
<sequence length="361" mass="42728">MPNVSPKWKLLVAVFLIEIVAVAIFYGYFRNEIIALYQGKESIWAGVVETLYPRFFTEKYRFSVDFFLQKSEQVLWRVVAISWIAIGIYFWAKIKGFYEKFWQTNTTYHRVKFLQIFLLLGWLYESMTWYKSLLRLSQASVFYEPHLLFRYLPFPSQEIIFYVFALLYALSLLSFLPKYGYIFWFLTSIQIIVFQSFLYGFGKLDHTYATWTYVSVLFGFLLREAEKVKKGDFVNAWALRLMQVVVASVYLQVALEKLLISGWQWFMPETMQTHLFSHPTPLGLWIAQYPILCTSLSMLAVLWQLSFALILFFPSLKVPILLGGVLFHTFTFILMNVGGFPSYWFLVYVIWFLEIKKLPEN</sequence>
<name>A0A2N3IF77_9BACT</name>
<feature type="transmembrane region" description="Helical" evidence="1">
    <location>
        <begin position="237"/>
        <end position="266"/>
    </location>
</feature>
<dbReference type="OrthoDB" id="981894at2"/>
<comment type="caution">
    <text evidence="2">The sequence shown here is derived from an EMBL/GenBank/DDBJ whole genome shotgun (WGS) entry which is preliminary data.</text>
</comment>
<feature type="transmembrane region" description="Helical" evidence="1">
    <location>
        <begin position="113"/>
        <end position="130"/>
    </location>
</feature>
<evidence type="ECO:0008006" key="4">
    <source>
        <dbReference type="Google" id="ProtNLM"/>
    </source>
</evidence>
<feature type="transmembrane region" description="Helical" evidence="1">
    <location>
        <begin position="159"/>
        <end position="176"/>
    </location>
</feature>
<keyword evidence="3" id="KW-1185">Reference proteome</keyword>
<keyword evidence="1" id="KW-0812">Transmembrane</keyword>
<gene>
    <name evidence="2" type="ORF">Rain11_1573</name>
</gene>
<feature type="transmembrane region" description="Helical" evidence="1">
    <location>
        <begin position="183"/>
        <end position="202"/>
    </location>
</feature>
<dbReference type="RefSeq" id="WP_101358841.1">
    <property type="nucleotide sequence ID" value="NZ_NKXO01000022.1"/>
</dbReference>
<feature type="transmembrane region" description="Helical" evidence="1">
    <location>
        <begin position="286"/>
        <end position="313"/>
    </location>
</feature>
<evidence type="ECO:0000313" key="2">
    <source>
        <dbReference type="EMBL" id="PKQ68918.1"/>
    </source>
</evidence>